<organism evidence="1 2">
    <name type="scientific">Symbiodinium microadriaticum</name>
    <name type="common">Dinoflagellate</name>
    <name type="synonym">Zooxanthella microadriatica</name>
    <dbReference type="NCBI Taxonomy" id="2951"/>
    <lineage>
        <taxon>Eukaryota</taxon>
        <taxon>Sar</taxon>
        <taxon>Alveolata</taxon>
        <taxon>Dinophyceae</taxon>
        <taxon>Suessiales</taxon>
        <taxon>Symbiodiniaceae</taxon>
        <taxon>Symbiodinium</taxon>
    </lineage>
</organism>
<dbReference type="AlphaFoldDB" id="A0A1Q9CQ28"/>
<name>A0A1Q9CQ28_SYMMI</name>
<gene>
    <name evidence="1" type="ORF">AK812_SmicGene34036</name>
</gene>
<dbReference type="Proteomes" id="UP000186817">
    <property type="component" value="Unassembled WGS sequence"/>
</dbReference>
<keyword evidence="2" id="KW-1185">Reference proteome</keyword>
<dbReference type="OMA" id="ESIAWTM"/>
<reference evidence="1 2" key="1">
    <citation type="submission" date="2016-02" db="EMBL/GenBank/DDBJ databases">
        <title>Genome analysis of coral dinoflagellate symbionts highlights evolutionary adaptations to a symbiotic lifestyle.</title>
        <authorList>
            <person name="Aranda M."/>
            <person name="Li Y."/>
            <person name="Liew Y.J."/>
            <person name="Baumgarten S."/>
            <person name="Simakov O."/>
            <person name="Wilson M."/>
            <person name="Piel J."/>
            <person name="Ashoor H."/>
            <person name="Bougouffa S."/>
            <person name="Bajic V.B."/>
            <person name="Ryu T."/>
            <person name="Ravasi T."/>
            <person name="Bayer T."/>
            <person name="Micklem G."/>
            <person name="Kim H."/>
            <person name="Bhak J."/>
            <person name="Lajeunesse T.C."/>
            <person name="Voolstra C.R."/>
        </authorList>
    </citation>
    <scope>NUCLEOTIDE SEQUENCE [LARGE SCALE GENOMIC DNA]</scope>
    <source>
        <strain evidence="1 2">CCMP2467</strain>
    </source>
</reference>
<dbReference type="EMBL" id="LSRX01000999">
    <property type="protein sequence ID" value="OLP85034.1"/>
    <property type="molecule type" value="Genomic_DNA"/>
</dbReference>
<evidence type="ECO:0000313" key="1">
    <source>
        <dbReference type="EMBL" id="OLP85034.1"/>
    </source>
</evidence>
<sequence>MWTKPPPDVSCVSNSVESFYRGTVAGGIFGLVFGPETGVGLLAHLKGTVRPAALAGVWCLLTSFSSCVLTRDGFPYPYNGAISGLFSGAVLSIVNRWDRDSTLWTMAGSSVLSILSHYATDGQSMNVKVPARMCFNFQA</sequence>
<dbReference type="OrthoDB" id="421958at2759"/>
<accession>A0A1Q9CQ28</accession>
<proteinExistence type="predicted"/>
<evidence type="ECO:0000313" key="2">
    <source>
        <dbReference type="Proteomes" id="UP000186817"/>
    </source>
</evidence>
<protein>
    <submittedName>
        <fullName evidence="1">Uncharacterized protein</fullName>
    </submittedName>
</protein>
<comment type="caution">
    <text evidence="1">The sequence shown here is derived from an EMBL/GenBank/DDBJ whole genome shotgun (WGS) entry which is preliminary data.</text>
</comment>